<dbReference type="AlphaFoldDB" id="H2Z3G8"/>
<proteinExistence type="inferred from homology"/>
<reference evidence="3" key="1">
    <citation type="submission" date="2003-08" db="EMBL/GenBank/DDBJ databases">
        <authorList>
            <person name="Birren B."/>
            <person name="Nusbaum C."/>
            <person name="Abebe A."/>
            <person name="Abouelleil A."/>
            <person name="Adekoya E."/>
            <person name="Ait-zahra M."/>
            <person name="Allen N."/>
            <person name="Allen T."/>
            <person name="An P."/>
            <person name="Anderson M."/>
            <person name="Anderson S."/>
            <person name="Arachchi H."/>
            <person name="Armbruster J."/>
            <person name="Bachantsang P."/>
            <person name="Baldwin J."/>
            <person name="Barry A."/>
            <person name="Bayul T."/>
            <person name="Blitshsteyn B."/>
            <person name="Bloom T."/>
            <person name="Blye J."/>
            <person name="Boguslavskiy L."/>
            <person name="Borowsky M."/>
            <person name="Boukhgalter B."/>
            <person name="Brunache A."/>
            <person name="Butler J."/>
            <person name="Calixte N."/>
            <person name="Calvo S."/>
            <person name="Camarata J."/>
            <person name="Campo K."/>
            <person name="Chang J."/>
            <person name="Cheshatsang Y."/>
            <person name="Citroen M."/>
            <person name="Collymore A."/>
            <person name="Considine T."/>
            <person name="Cook A."/>
            <person name="Cooke P."/>
            <person name="Corum B."/>
            <person name="Cuomo C."/>
            <person name="David R."/>
            <person name="Dawoe T."/>
            <person name="Degray S."/>
            <person name="Dodge S."/>
            <person name="Dooley K."/>
            <person name="Dorje P."/>
            <person name="Dorjee K."/>
            <person name="Dorris L."/>
            <person name="Duffey N."/>
            <person name="Dupes A."/>
            <person name="Elkins T."/>
            <person name="Engels R."/>
            <person name="Erickson J."/>
            <person name="Farina A."/>
            <person name="Faro S."/>
            <person name="Ferreira P."/>
            <person name="Fischer H."/>
            <person name="Fitzgerald M."/>
            <person name="Foley K."/>
            <person name="Gage D."/>
            <person name="Galagan J."/>
            <person name="Gearin G."/>
            <person name="Gnerre S."/>
            <person name="Gnirke A."/>
            <person name="Goyette A."/>
            <person name="Graham J."/>
            <person name="Grandbois E."/>
            <person name="Gyaltsen K."/>
            <person name="Hafez N."/>
            <person name="Hagopian D."/>
            <person name="Hagos B."/>
            <person name="Hall J."/>
            <person name="Hatcher B."/>
            <person name="Heller A."/>
            <person name="Higgins H."/>
            <person name="Honan T."/>
            <person name="Horn A."/>
            <person name="Houde N."/>
            <person name="Hughes L."/>
            <person name="Hulme W."/>
            <person name="Husby E."/>
            <person name="Iliev I."/>
            <person name="Jaffe D."/>
            <person name="Jones C."/>
            <person name="Kamal M."/>
            <person name="Kamat A."/>
            <person name="Kamvysselis M."/>
            <person name="Karlsson E."/>
            <person name="Kells C."/>
            <person name="Kieu A."/>
            <person name="Kisner P."/>
            <person name="Kodira C."/>
            <person name="Kulbokas E."/>
            <person name="Labutti K."/>
            <person name="Lama D."/>
            <person name="Landers T."/>
            <person name="Leger J."/>
            <person name="Levine S."/>
            <person name="Lewis D."/>
            <person name="Lewis T."/>
            <person name="Lindblad-toh K."/>
            <person name="Liu X."/>
            <person name="Lokyitsang T."/>
            <person name="Lokyitsang Y."/>
            <person name="Lucien O."/>
            <person name="Lui A."/>
            <person name="Ma L.J."/>
            <person name="Mabbitt R."/>
            <person name="Macdonald J."/>
            <person name="Maclean C."/>
            <person name="Major J."/>
            <person name="Manning J."/>
            <person name="Marabella R."/>
            <person name="Maru K."/>
            <person name="Matthews C."/>
            <person name="Mauceli E."/>
            <person name="Mccarthy M."/>
            <person name="Mcdonough S."/>
            <person name="Mcghee T."/>
            <person name="Meldrim J."/>
            <person name="Meneus L."/>
            <person name="Mesirov J."/>
            <person name="Mihalev A."/>
            <person name="Mihova T."/>
            <person name="Mikkelsen T."/>
            <person name="Mlenga V."/>
            <person name="Moru K."/>
            <person name="Mozes J."/>
            <person name="Mulrain L."/>
            <person name="Munson G."/>
            <person name="Naylor J."/>
            <person name="Newes C."/>
            <person name="Nguyen C."/>
            <person name="Nguyen N."/>
            <person name="Nguyen T."/>
            <person name="Nicol R."/>
            <person name="Nielsen C."/>
            <person name="Nizzari M."/>
            <person name="Norbu C."/>
            <person name="Norbu N."/>
            <person name="O'donnell P."/>
            <person name="Okoawo O."/>
            <person name="O'leary S."/>
            <person name="Omotosho B."/>
            <person name="O'neill K."/>
            <person name="Osman S."/>
            <person name="Parker S."/>
            <person name="Perrin D."/>
            <person name="Phunkhang P."/>
            <person name="Piqani B."/>
            <person name="Purcell S."/>
            <person name="Rachupka T."/>
            <person name="Ramasamy U."/>
            <person name="Rameau R."/>
            <person name="Ray V."/>
            <person name="Raymond C."/>
            <person name="Retta R."/>
            <person name="Richardson S."/>
            <person name="Rise C."/>
            <person name="Rodriguez J."/>
            <person name="Rogers J."/>
            <person name="Rogov P."/>
            <person name="Rutman M."/>
            <person name="Schupbach R."/>
            <person name="Seaman C."/>
            <person name="Settipalli S."/>
            <person name="Sharpe T."/>
            <person name="Sheridan J."/>
            <person name="Sherpa N."/>
            <person name="Shi J."/>
            <person name="Smirnov S."/>
            <person name="Smith C."/>
            <person name="Sougnez C."/>
            <person name="Spencer B."/>
            <person name="Stalker J."/>
            <person name="Stange-thomann N."/>
            <person name="Stavropoulos S."/>
            <person name="Stetson K."/>
            <person name="Stone C."/>
            <person name="Stone S."/>
            <person name="Stubbs M."/>
            <person name="Talamas J."/>
            <person name="Tchuinga P."/>
            <person name="Tenzing P."/>
            <person name="Tesfaye S."/>
            <person name="Theodore J."/>
            <person name="Thoulutsang Y."/>
            <person name="Topham K."/>
            <person name="Towey S."/>
            <person name="Tsamla T."/>
            <person name="Tsomo N."/>
            <person name="Vallee D."/>
            <person name="Vassiliev H."/>
            <person name="Venkataraman V."/>
            <person name="Vinson J."/>
            <person name="Vo A."/>
            <person name="Wade C."/>
            <person name="Wang S."/>
            <person name="Wangchuk T."/>
            <person name="Wangdi T."/>
            <person name="Whittaker C."/>
            <person name="Wilkinson J."/>
            <person name="Wu Y."/>
            <person name="Wyman D."/>
            <person name="Yadav S."/>
            <person name="Yang S."/>
            <person name="Yang X."/>
            <person name="Yeager S."/>
            <person name="Yee E."/>
            <person name="Young G."/>
            <person name="Zainoun J."/>
            <person name="Zembeck L."/>
            <person name="Zimmer A."/>
            <person name="Zody M."/>
            <person name="Lander E."/>
        </authorList>
    </citation>
    <scope>NUCLEOTIDE SEQUENCE [LARGE SCALE GENOMIC DNA]</scope>
</reference>
<reference evidence="2" key="2">
    <citation type="submission" date="2025-08" db="UniProtKB">
        <authorList>
            <consortium name="Ensembl"/>
        </authorList>
    </citation>
    <scope>IDENTIFICATION</scope>
</reference>
<protein>
    <submittedName>
        <fullName evidence="2">Uncharacterized protein</fullName>
    </submittedName>
</protein>
<dbReference type="GO" id="GO:0007346">
    <property type="term" value="P:regulation of mitotic cell cycle"/>
    <property type="evidence" value="ECO:0007669"/>
    <property type="project" value="TreeGrafter"/>
</dbReference>
<dbReference type="STRING" id="51511.ENSCSAVP00000012130"/>
<dbReference type="Ensembl" id="ENSCSAVT00000012270.1">
    <property type="protein sequence ID" value="ENSCSAVP00000012130.1"/>
    <property type="gene ID" value="ENSCSAVG00000007136.1"/>
</dbReference>
<dbReference type="eggNOG" id="KOG2607">
    <property type="taxonomic scope" value="Eukaryota"/>
</dbReference>
<dbReference type="Pfam" id="PF05600">
    <property type="entry name" value="CDK5RAP3"/>
    <property type="match status" value="1"/>
</dbReference>
<sequence>MYSSKRMKDWQVIIKLYEKENLHLAELASRLLRNLNYEIPAIKRQIAKCIQIQEESQKKIQDCTRNTQEVKRQYAEECKKLGIVGTNVQRELMELVRDLPKEFDEIATRCKDLYPVLEYYVAFVEFSLGSNAFSNEILLLTRHLSTLGNTTVYQYQTGDLPDKIEKPDWVQEDNAQVE</sequence>
<dbReference type="PANTHER" id="PTHR14894">
    <property type="entry name" value="CDK5 REGULATORY SUBUNIT-ASSOCIATED PROTEIN 3"/>
    <property type="match status" value="1"/>
</dbReference>
<evidence type="ECO:0000256" key="1">
    <source>
        <dbReference type="ARBA" id="ARBA00007478"/>
    </source>
</evidence>
<dbReference type="InterPro" id="IPR008491">
    <property type="entry name" value="CDK5RAP3"/>
</dbReference>
<accession>H2Z3G8</accession>
<dbReference type="PANTHER" id="PTHR14894:SF0">
    <property type="entry name" value="CDK5 REGULATORY SUBUNIT-ASSOCIATED PROTEIN 3"/>
    <property type="match status" value="1"/>
</dbReference>
<reference evidence="2" key="3">
    <citation type="submission" date="2025-09" db="UniProtKB">
        <authorList>
            <consortium name="Ensembl"/>
        </authorList>
    </citation>
    <scope>IDENTIFICATION</scope>
</reference>
<dbReference type="HOGENOM" id="CLU_1513884_0_0_1"/>
<dbReference type="GeneTree" id="ENSGT00390000000713"/>
<keyword evidence="3" id="KW-1185">Reference proteome</keyword>
<comment type="similarity">
    <text evidence="1">Belongs to the CDK5RAP3 family.</text>
</comment>
<dbReference type="GO" id="GO:0012505">
    <property type="term" value="C:endomembrane system"/>
    <property type="evidence" value="ECO:0007669"/>
    <property type="project" value="TreeGrafter"/>
</dbReference>
<organism evidence="2 3">
    <name type="scientific">Ciona savignyi</name>
    <name type="common">Pacific transparent sea squirt</name>
    <dbReference type="NCBI Taxonomy" id="51511"/>
    <lineage>
        <taxon>Eukaryota</taxon>
        <taxon>Metazoa</taxon>
        <taxon>Chordata</taxon>
        <taxon>Tunicata</taxon>
        <taxon>Ascidiacea</taxon>
        <taxon>Phlebobranchia</taxon>
        <taxon>Cionidae</taxon>
        <taxon>Ciona</taxon>
    </lineage>
</organism>
<evidence type="ECO:0000313" key="2">
    <source>
        <dbReference type="Ensembl" id="ENSCSAVP00000012130.1"/>
    </source>
</evidence>
<name>H2Z3G8_CIOSA</name>
<dbReference type="InParanoid" id="H2Z3G8"/>
<dbReference type="Proteomes" id="UP000007875">
    <property type="component" value="Unassembled WGS sequence"/>
</dbReference>
<evidence type="ECO:0000313" key="3">
    <source>
        <dbReference type="Proteomes" id="UP000007875"/>
    </source>
</evidence>